<dbReference type="GO" id="GO:0042803">
    <property type="term" value="F:protein homodimerization activity"/>
    <property type="evidence" value="ECO:0007669"/>
    <property type="project" value="UniProtKB-ARBA"/>
</dbReference>
<comment type="subunit">
    <text evidence="8">Homodimer.</text>
</comment>
<dbReference type="Pfam" id="PF13500">
    <property type="entry name" value="AAA_26"/>
    <property type="match status" value="1"/>
</dbReference>
<dbReference type="InterPro" id="IPR027417">
    <property type="entry name" value="P-loop_NTPase"/>
</dbReference>
<dbReference type="RefSeq" id="WP_066662372.1">
    <property type="nucleotide sequence ID" value="NZ_CBCSCL010000007.1"/>
</dbReference>
<feature type="binding site" evidence="8">
    <location>
        <position position="119"/>
    </location>
    <ligand>
        <name>Mg(2+)</name>
        <dbReference type="ChEBI" id="CHEBI:18420"/>
    </ligand>
</feature>
<comment type="pathway">
    <text evidence="8">Cofactor biosynthesis; biotin biosynthesis; biotin from 7,8-diaminononanoate: step 1/2.</text>
</comment>
<dbReference type="HAMAP" id="MF_00336">
    <property type="entry name" value="BioD"/>
    <property type="match status" value="1"/>
</dbReference>
<dbReference type="PANTHER" id="PTHR43210:SF5">
    <property type="entry name" value="DETHIOBIOTIN SYNTHETASE"/>
    <property type="match status" value="1"/>
</dbReference>
<organism evidence="9 10">
    <name type="scientific">Bordetella flabilis</name>
    <dbReference type="NCBI Taxonomy" id="463014"/>
    <lineage>
        <taxon>Bacteria</taxon>
        <taxon>Pseudomonadati</taxon>
        <taxon>Pseudomonadota</taxon>
        <taxon>Betaproteobacteria</taxon>
        <taxon>Burkholderiales</taxon>
        <taxon>Alcaligenaceae</taxon>
        <taxon>Bordetella</taxon>
    </lineage>
</organism>
<comment type="caution">
    <text evidence="8">Lacks conserved residue(s) required for the propagation of feature annotation.</text>
</comment>
<keyword evidence="4 8" id="KW-0547">Nucleotide-binding</keyword>
<dbReference type="InterPro" id="IPR004472">
    <property type="entry name" value="DTB_synth_BioD"/>
</dbReference>
<dbReference type="EMBL" id="CP016172">
    <property type="protein sequence ID" value="ANN79393.1"/>
    <property type="molecule type" value="Genomic_DNA"/>
</dbReference>
<name>A0A193GIH3_9BORD</name>
<comment type="subcellular location">
    <subcellularLocation>
        <location evidence="8">Cytoplasm</location>
    </subcellularLocation>
</comment>
<dbReference type="GO" id="GO:0005829">
    <property type="term" value="C:cytosol"/>
    <property type="evidence" value="ECO:0007669"/>
    <property type="project" value="TreeGrafter"/>
</dbReference>
<evidence type="ECO:0000256" key="1">
    <source>
        <dbReference type="ARBA" id="ARBA00022490"/>
    </source>
</evidence>
<keyword evidence="1 8" id="KW-0963">Cytoplasm</keyword>
<feature type="binding site" evidence="8">
    <location>
        <position position="58"/>
    </location>
    <ligand>
        <name>Mg(2+)</name>
        <dbReference type="ChEBI" id="CHEBI:18420"/>
    </ligand>
</feature>
<comment type="similarity">
    <text evidence="8">Belongs to the dethiobiotin synthetase family.</text>
</comment>
<dbReference type="NCBIfam" id="TIGR00347">
    <property type="entry name" value="bioD"/>
    <property type="match status" value="1"/>
</dbReference>
<feature type="binding site" evidence="8">
    <location>
        <position position="58"/>
    </location>
    <ligand>
        <name>ATP</name>
        <dbReference type="ChEBI" id="CHEBI:30616"/>
    </ligand>
</feature>
<keyword evidence="10" id="KW-1185">Reference proteome</keyword>
<dbReference type="GO" id="GO:0005524">
    <property type="term" value="F:ATP binding"/>
    <property type="evidence" value="ECO:0007669"/>
    <property type="project" value="UniProtKB-UniRule"/>
</dbReference>
<dbReference type="KEGG" id="bfz:BAU07_21740"/>
<evidence type="ECO:0000256" key="8">
    <source>
        <dbReference type="HAMAP-Rule" id="MF_00336"/>
    </source>
</evidence>
<evidence type="ECO:0000313" key="10">
    <source>
        <dbReference type="Proteomes" id="UP000091926"/>
    </source>
</evidence>
<evidence type="ECO:0000256" key="7">
    <source>
        <dbReference type="ARBA" id="ARBA00022842"/>
    </source>
</evidence>
<dbReference type="PANTHER" id="PTHR43210">
    <property type="entry name" value="DETHIOBIOTIN SYNTHETASE"/>
    <property type="match status" value="1"/>
</dbReference>
<evidence type="ECO:0000256" key="3">
    <source>
        <dbReference type="ARBA" id="ARBA00022723"/>
    </source>
</evidence>
<dbReference type="Gene3D" id="3.40.50.300">
    <property type="entry name" value="P-loop containing nucleotide triphosphate hydrolases"/>
    <property type="match status" value="1"/>
</dbReference>
<evidence type="ECO:0000256" key="4">
    <source>
        <dbReference type="ARBA" id="ARBA00022741"/>
    </source>
</evidence>
<dbReference type="AlphaFoldDB" id="A0A193GIH3"/>
<comment type="function">
    <text evidence="8">Catalyzes a mechanistically unusual reaction, the ATP-dependent insertion of CO2 between the N7 and N8 nitrogen atoms of 7,8-diaminopelargonic acid (DAPA, also called 7,8-diammoniononanoate) to form a ureido ring.</text>
</comment>
<feature type="active site" evidence="8">
    <location>
        <position position="40"/>
    </location>
</feature>
<protein>
    <recommendedName>
        <fullName evidence="8">ATP-dependent dethiobiotin synthetase BioD</fullName>
        <ecNumber evidence="8">6.3.3.3</ecNumber>
    </recommendedName>
    <alternativeName>
        <fullName evidence="8">DTB synthetase</fullName>
        <shortName evidence="8">DTBS</shortName>
    </alternativeName>
    <alternativeName>
        <fullName evidence="8">Dethiobiotin synthase</fullName>
    </alternativeName>
</protein>
<dbReference type="SUPFAM" id="SSF52540">
    <property type="entry name" value="P-loop containing nucleoside triphosphate hydrolases"/>
    <property type="match status" value="1"/>
</dbReference>
<dbReference type="PIRSF" id="PIRSF006755">
    <property type="entry name" value="DTB_synth"/>
    <property type="match status" value="1"/>
</dbReference>
<keyword evidence="3 8" id="KW-0479">Metal-binding</keyword>
<comment type="cofactor">
    <cofactor evidence="8">
        <name>Mg(2+)</name>
        <dbReference type="ChEBI" id="CHEBI:18420"/>
    </cofactor>
</comment>
<keyword evidence="2 8" id="KW-0436">Ligase</keyword>
<comment type="catalytic activity">
    <reaction evidence="8">
        <text>(7R,8S)-7,8-diammoniononanoate + CO2 + ATP = (4R,5S)-dethiobiotin + ADP + phosphate + 3 H(+)</text>
        <dbReference type="Rhea" id="RHEA:15805"/>
        <dbReference type="ChEBI" id="CHEBI:15378"/>
        <dbReference type="ChEBI" id="CHEBI:16526"/>
        <dbReference type="ChEBI" id="CHEBI:30616"/>
        <dbReference type="ChEBI" id="CHEBI:43474"/>
        <dbReference type="ChEBI" id="CHEBI:149469"/>
        <dbReference type="ChEBI" id="CHEBI:149473"/>
        <dbReference type="ChEBI" id="CHEBI:456216"/>
        <dbReference type="EC" id="6.3.3.3"/>
    </reaction>
</comment>
<evidence type="ECO:0000256" key="5">
    <source>
        <dbReference type="ARBA" id="ARBA00022756"/>
    </source>
</evidence>
<sequence>MRAGLSVFVAGTDTEIGKTLASCALLHAFAGRGLATAAMKPIAAGAEPDALGVWRNEDAEALAAAATVAVPRALSTPFLLRAPVAPHLAARQEGVSLDIARVVQCHAAVSAGADMTVVEGVGGFRVPLDDVRDTGDLARALDIPVILVVGIRLGCLSHALLTAESIAASGLTMVGWIANVIDAGMRLRDDNIAGLRVLLERRHGVPWIGTIPWMAQPRGQAAAAFLDLGLLRYSAWARARWICASVSP</sequence>
<dbReference type="CDD" id="cd03109">
    <property type="entry name" value="DTBS"/>
    <property type="match status" value="1"/>
</dbReference>
<evidence type="ECO:0000313" key="9">
    <source>
        <dbReference type="EMBL" id="ANN79393.1"/>
    </source>
</evidence>
<dbReference type="GO" id="GO:0004141">
    <property type="term" value="F:dethiobiotin synthase activity"/>
    <property type="evidence" value="ECO:0007669"/>
    <property type="project" value="UniProtKB-UniRule"/>
</dbReference>
<dbReference type="FunFam" id="3.40.50.300:FF:000292">
    <property type="entry name" value="ATP-dependent dethiobiotin synthetase BioD"/>
    <property type="match status" value="1"/>
</dbReference>
<feature type="binding site" evidence="8">
    <location>
        <begin position="15"/>
        <end position="20"/>
    </location>
    <ligand>
        <name>ATP</name>
        <dbReference type="ChEBI" id="CHEBI:30616"/>
    </ligand>
</feature>
<dbReference type="GO" id="GO:0009102">
    <property type="term" value="P:biotin biosynthetic process"/>
    <property type="evidence" value="ECO:0007669"/>
    <property type="project" value="UniProtKB-UniRule"/>
</dbReference>
<feature type="binding site" evidence="8">
    <location>
        <begin position="119"/>
        <end position="122"/>
    </location>
    <ligand>
        <name>ATP</name>
        <dbReference type="ChEBI" id="CHEBI:30616"/>
    </ligand>
</feature>
<dbReference type="EC" id="6.3.3.3" evidence="8"/>
<dbReference type="GO" id="GO:0000287">
    <property type="term" value="F:magnesium ion binding"/>
    <property type="evidence" value="ECO:0007669"/>
    <property type="project" value="UniProtKB-UniRule"/>
</dbReference>
<feature type="binding site" evidence="8">
    <location>
        <position position="19"/>
    </location>
    <ligand>
        <name>Mg(2+)</name>
        <dbReference type="ChEBI" id="CHEBI:18420"/>
    </ligand>
</feature>
<evidence type="ECO:0000256" key="2">
    <source>
        <dbReference type="ARBA" id="ARBA00022598"/>
    </source>
</evidence>
<keyword evidence="5 8" id="KW-0093">Biotin biosynthesis</keyword>
<reference evidence="9 10" key="1">
    <citation type="submission" date="2016-06" db="EMBL/GenBank/DDBJ databases">
        <title>Complete genome sequences of Bordetella bronchialis and Bordetella flabilis.</title>
        <authorList>
            <person name="LiPuma J.J."/>
            <person name="Spilker T."/>
        </authorList>
    </citation>
    <scope>NUCLEOTIDE SEQUENCE [LARGE SCALE GENOMIC DNA]</scope>
    <source>
        <strain evidence="9 10">AU10664</strain>
    </source>
</reference>
<proteinExistence type="inferred from homology"/>
<dbReference type="OrthoDB" id="9802097at2"/>
<dbReference type="Proteomes" id="UP000091926">
    <property type="component" value="Chromosome"/>
</dbReference>
<dbReference type="UniPathway" id="UPA00078">
    <property type="reaction ID" value="UER00161"/>
</dbReference>
<evidence type="ECO:0000256" key="6">
    <source>
        <dbReference type="ARBA" id="ARBA00022840"/>
    </source>
</evidence>
<accession>A0A193GIH3</accession>
<keyword evidence="6 8" id="KW-0067">ATP-binding</keyword>
<keyword evidence="7 8" id="KW-0460">Magnesium</keyword>
<gene>
    <name evidence="8" type="primary">bioD</name>
    <name evidence="9" type="ORF">BAU07_21740</name>
</gene>
<dbReference type="STRING" id="463014.BAU07_21740"/>